<dbReference type="EMBL" id="JAHCLR010000004">
    <property type="protein sequence ID" value="MBS9532616.1"/>
    <property type="molecule type" value="Genomic_DNA"/>
</dbReference>
<dbReference type="Proteomes" id="UP001519535">
    <property type="component" value="Unassembled WGS sequence"/>
</dbReference>
<keyword evidence="3" id="KW-1185">Reference proteome</keyword>
<gene>
    <name evidence="2" type="ORF">KIH27_03335</name>
</gene>
<feature type="region of interest" description="Disordered" evidence="1">
    <location>
        <begin position="113"/>
        <end position="180"/>
    </location>
</feature>
<name>A0ABS5REA2_9MYCO</name>
<organism evidence="2 3">
    <name type="scientific">Mycolicibacter acidiphilus</name>
    <dbReference type="NCBI Taxonomy" id="2835306"/>
    <lineage>
        <taxon>Bacteria</taxon>
        <taxon>Bacillati</taxon>
        <taxon>Actinomycetota</taxon>
        <taxon>Actinomycetes</taxon>
        <taxon>Mycobacteriales</taxon>
        <taxon>Mycobacteriaceae</taxon>
        <taxon>Mycolicibacter</taxon>
    </lineage>
</organism>
<comment type="caution">
    <text evidence="2">The sequence shown here is derived from an EMBL/GenBank/DDBJ whole genome shotgun (WGS) entry which is preliminary data.</text>
</comment>
<feature type="compositionally biased region" description="Low complexity" evidence="1">
    <location>
        <begin position="139"/>
        <end position="159"/>
    </location>
</feature>
<proteinExistence type="predicted"/>
<reference evidence="2 3" key="1">
    <citation type="submission" date="2021-05" db="EMBL/GenBank/DDBJ databases">
        <title>Mycobacterium acidophilum sp. nov., an extremely acid-tolerant member of the genus Mycobacterium.</title>
        <authorList>
            <person name="Xia J."/>
        </authorList>
    </citation>
    <scope>NUCLEOTIDE SEQUENCE [LARGE SCALE GENOMIC DNA]</scope>
    <source>
        <strain evidence="2 3">M1</strain>
    </source>
</reference>
<sequence>MGFLDRMLDAIEDPAVLTMRTHLDQLLADINEGTEQYDSIYEMPADVLHKYLWHGQQIVQVRAALAHRLTKLGQHRAAREMRDEMPVIEAEMDAGNQLMESYSAGAPQPYPKPPVGWTPPPPPMQVPVPMPMAPPMPTAPMQAPQQPEPSPAARAMPSASDDDLADLMGGGTGGDDEGDW</sequence>
<evidence type="ECO:0000256" key="1">
    <source>
        <dbReference type="SAM" id="MobiDB-lite"/>
    </source>
</evidence>
<dbReference type="RefSeq" id="WP_214091508.1">
    <property type="nucleotide sequence ID" value="NZ_JAHCLR010000004.1"/>
</dbReference>
<accession>A0ABS5REA2</accession>
<feature type="compositionally biased region" description="Pro residues" evidence="1">
    <location>
        <begin position="113"/>
        <end position="138"/>
    </location>
</feature>
<evidence type="ECO:0000313" key="2">
    <source>
        <dbReference type="EMBL" id="MBS9532616.1"/>
    </source>
</evidence>
<protein>
    <submittedName>
        <fullName evidence="2">Uncharacterized protein</fullName>
    </submittedName>
</protein>
<evidence type="ECO:0000313" key="3">
    <source>
        <dbReference type="Proteomes" id="UP001519535"/>
    </source>
</evidence>